<comment type="caution">
    <text evidence="11">The sequence shown here is derived from an EMBL/GenBank/DDBJ whole genome shotgun (WGS) entry which is preliminary data.</text>
</comment>
<dbReference type="AlphaFoldDB" id="A0A5C5UCV9"/>
<keyword evidence="5 9" id="KW-0472">Membrane</keyword>
<dbReference type="InterPro" id="IPR018704">
    <property type="entry name" value="SecYEG/CpoB_TPR"/>
</dbReference>
<comment type="subcellular location">
    <subcellularLocation>
        <location evidence="1">Cell membrane</location>
        <topology evidence="1">Single-pass type II membrane protein</topology>
    </subcellularLocation>
</comment>
<dbReference type="PANTHER" id="PTHR38035">
    <property type="entry name" value="UPF0070 PROTEIN YFGM"/>
    <property type="match status" value="1"/>
</dbReference>
<protein>
    <recommendedName>
        <fullName evidence="8">Ancillary SecYEG translocon subunit</fullName>
    </recommendedName>
</protein>
<evidence type="ECO:0000256" key="4">
    <source>
        <dbReference type="ARBA" id="ARBA00022989"/>
    </source>
</evidence>
<comment type="similarity">
    <text evidence="7">Belongs to the YfgM family.</text>
</comment>
<sequence length="210" mass="22197">MALDELLDEHEQSEKVRNWLKQNSLGLVGGLALGLALIGGGKWWMQQQHQKRVAIGESYRSTLDAIGAGDIDKAKAQAASLADTPYAALAALDLAKAQLDAGNTDEAIATLRAAGSEDPGLSALIRQRLARLLIEAGKGEEALGLLAGIDDAASIETRGDARFALGKTEEARKDYEEALRKLDVAAPQRQLLELKLTQAGGAPETTGTES</sequence>
<accession>A0A5C5UCV9</accession>
<dbReference type="Pfam" id="PF09976">
    <property type="entry name" value="TPR_21"/>
    <property type="match status" value="1"/>
</dbReference>
<name>A0A5C5UCV9_9GAMM</name>
<keyword evidence="3 9" id="KW-0812">Transmembrane</keyword>
<dbReference type="GO" id="GO:0044877">
    <property type="term" value="F:protein-containing complex binding"/>
    <property type="evidence" value="ECO:0007669"/>
    <property type="project" value="InterPro"/>
</dbReference>
<dbReference type="SUPFAM" id="SSF48452">
    <property type="entry name" value="TPR-like"/>
    <property type="match status" value="1"/>
</dbReference>
<evidence type="ECO:0000256" key="8">
    <source>
        <dbReference type="ARBA" id="ARBA00024235"/>
    </source>
</evidence>
<gene>
    <name evidence="11" type="ORF">FQY83_03640</name>
</gene>
<dbReference type="RefSeq" id="WP_146385055.1">
    <property type="nucleotide sequence ID" value="NZ_VOHK01000001.1"/>
</dbReference>
<feature type="transmembrane region" description="Helical" evidence="9">
    <location>
        <begin position="25"/>
        <end position="45"/>
    </location>
</feature>
<dbReference type="OrthoDB" id="9789675at2"/>
<dbReference type="InterPro" id="IPR011990">
    <property type="entry name" value="TPR-like_helical_dom_sf"/>
</dbReference>
<keyword evidence="6" id="KW-0143">Chaperone</keyword>
<keyword evidence="4 9" id="KW-1133">Transmembrane helix</keyword>
<evidence type="ECO:0000256" key="9">
    <source>
        <dbReference type="SAM" id="Phobius"/>
    </source>
</evidence>
<evidence type="ECO:0000256" key="1">
    <source>
        <dbReference type="ARBA" id="ARBA00004401"/>
    </source>
</evidence>
<dbReference type="Proteomes" id="UP000319980">
    <property type="component" value="Unassembled WGS sequence"/>
</dbReference>
<reference evidence="11 12" key="1">
    <citation type="journal article" date="2008" name="Int. J. Syst. Evol. Microbiol.">
        <title>Luteimonas marina sp. nov., isolated from seawater.</title>
        <authorList>
            <person name="Baik K.S."/>
            <person name="Park S.C."/>
            <person name="Kim M.S."/>
            <person name="Kim E.M."/>
            <person name="Park C."/>
            <person name="Chun J."/>
            <person name="Seong C.N."/>
        </authorList>
    </citation>
    <scope>NUCLEOTIDE SEQUENCE [LARGE SCALE GENOMIC DNA]</scope>
    <source>
        <strain evidence="11 12">FR1330</strain>
    </source>
</reference>
<dbReference type="PANTHER" id="PTHR38035:SF1">
    <property type="entry name" value="ANCILLARY SECYEG TRANSLOCON SUBUNIT"/>
    <property type="match status" value="1"/>
</dbReference>
<evidence type="ECO:0000256" key="6">
    <source>
        <dbReference type="ARBA" id="ARBA00023186"/>
    </source>
</evidence>
<evidence type="ECO:0000256" key="7">
    <source>
        <dbReference type="ARBA" id="ARBA00024197"/>
    </source>
</evidence>
<evidence type="ECO:0000256" key="3">
    <source>
        <dbReference type="ARBA" id="ARBA00022692"/>
    </source>
</evidence>
<dbReference type="EMBL" id="VOHK01000001">
    <property type="protein sequence ID" value="TWT23718.1"/>
    <property type="molecule type" value="Genomic_DNA"/>
</dbReference>
<evidence type="ECO:0000256" key="5">
    <source>
        <dbReference type="ARBA" id="ARBA00023136"/>
    </source>
</evidence>
<evidence type="ECO:0000313" key="12">
    <source>
        <dbReference type="Proteomes" id="UP000319980"/>
    </source>
</evidence>
<evidence type="ECO:0000313" key="11">
    <source>
        <dbReference type="EMBL" id="TWT23718.1"/>
    </source>
</evidence>
<organism evidence="11 12">
    <name type="scientific">Luteimonas marina</name>
    <dbReference type="NCBI Taxonomy" id="488485"/>
    <lineage>
        <taxon>Bacteria</taxon>
        <taxon>Pseudomonadati</taxon>
        <taxon>Pseudomonadota</taxon>
        <taxon>Gammaproteobacteria</taxon>
        <taxon>Lysobacterales</taxon>
        <taxon>Lysobacteraceae</taxon>
        <taxon>Luteimonas</taxon>
    </lineage>
</organism>
<evidence type="ECO:0000256" key="2">
    <source>
        <dbReference type="ARBA" id="ARBA00022475"/>
    </source>
</evidence>
<keyword evidence="2" id="KW-1003">Cell membrane</keyword>
<evidence type="ECO:0000259" key="10">
    <source>
        <dbReference type="Pfam" id="PF09976"/>
    </source>
</evidence>
<proteinExistence type="inferred from homology"/>
<dbReference type="GO" id="GO:0005886">
    <property type="term" value="C:plasma membrane"/>
    <property type="evidence" value="ECO:0007669"/>
    <property type="project" value="UniProtKB-SubCell"/>
</dbReference>
<dbReference type="Gene3D" id="1.25.40.10">
    <property type="entry name" value="Tetratricopeptide repeat domain"/>
    <property type="match status" value="1"/>
</dbReference>
<dbReference type="InterPro" id="IPR026039">
    <property type="entry name" value="YfgM"/>
</dbReference>
<feature type="domain" description="Ancillary SecYEG translocon subunit/Cell division coordinator CpoB TPR" evidence="10">
    <location>
        <begin position="17"/>
        <end position="198"/>
    </location>
</feature>
<keyword evidence="12" id="KW-1185">Reference proteome</keyword>